<proteinExistence type="predicted"/>
<dbReference type="PANTHER" id="PTHR47331">
    <property type="entry name" value="PHD-TYPE DOMAIN-CONTAINING PROTEIN"/>
    <property type="match status" value="1"/>
</dbReference>
<organism evidence="1 2">
    <name type="scientific">Ancylostoma caninum</name>
    <name type="common">Dog hookworm</name>
    <dbReference type="NCBI Taxonomy" id="29170"/>
    <lineage>
        <taxon>Eukaryota</taxon>
        <taxon>Metazoa</taxon>
        <taxon>Ecdysozoa</taxon>
        <taxon>Nematoda</taxon>
        <taxon>Chromadorea</taxon>
        <taxon>Rhabditida</taxon>
        <taxon>Rhabditina</taxon>
        <taxon>Rhabditomorpha</taxon>
        <taxon>Strongyloidea</taxon>
        <taxon>Ancylostomatidae</taxon>
        <taxon>Ancylostomatinae</taxon>
        <taxon>Ancylostoma</taxon>
    </lineage>
</organism>
<protein>
    <recommendedName>
        <fullName evidence="3">RNase H type-1 domain-containing protein</fullName>
    </recommendedName>
</protein>
<evidence type="ECO:0008006" key="3">
    <source>
        <dbReference type="Google" id="ProtNLM"/>
    </source>
</evidence>
<accession>A0A368GTM5</accession>
<dbReference type="AlphaFoldDB" id="A0A368GTM5"/>
<sequence>MQGDEHEMHTLVDASIRSLAAAVYMCTFNSPLEIKSSLLMARQKLSPLKDKTTNLTIPRLELTVLLIGIRLTAFILKEISILVKTIRIYSDSQAVLHWIQTGDKNGTFVGNRCKEIRNKLQNGKIREFAQNFIT</sequence>
<gene>
    <name evidence="1" type="ORF">ANCCAN_06200</name>
</gene>
<name>A0A368GTM5_ANCCA</name>
<dbReference type="InterPro" id="IPR008042">
    <property type="entry name" value="Retrotrans_Pao"/>
</dbReference>
<dbReference type="PANTHER" id="PTHR47331:SF6">
    <property type="entry name" value="DOUBLECORTIN DOMAIN-CONTAINING PROTEIN"/>
    <property type="match status" value="1"/>
</dbReference>
<keyword evidence="2" id="KW-1185">Reference proteome</keyword>
<comment type="caution">
    <text evidence="1">The sequence shown here is derived from an EMBL/GenBank/DDBJ whole genome shotgun (WGS) entry which is preliminary data.</text>
</comment>
<reference evidence="1 2" key="1">
    <citation type="submission" date="2014-10" db="EMBL/GenBank/DDBJ databases">
        <title>Draft genome of the hookworm Ancylostoma caninum.</title>
        <authorList>
            <person name="Mitreva M."/>
        </authorList>
    </citation>
    <scope>NUCLEOTIDE SEQUENCE [LARGE SCALE GENOMIC DNA]</scope>
    <source>
        <strain evidence="1 2">Baltimore</strain>
    </source>
</reference>
<dbReference type="Proteomes" id="UP000252519">
    <property type="component" value="Unassembled WGS sequence"/>
</dbReference>
<dbReference type="OrthoDB" id="5857971at2759"/>
<evidence type="ECO:0000313" key="2">
    <source>
        <dbReference type="Proteomes" id="UP000252519"/>
    </source>
</evidence>
<dbReference type="Pfam" id="PF05380">
    <property type="entry name" value="Peptidase_A17"/>
    <property type="match status" value="1"/>
</dbReference>
<dbReference type="EMBL" id="JOJR01000057">
    <property type="protein sequence ID" value="RCN47736.1"/>
    <property type="molecule type" value="Genomic_DNA"/>
</dbReference>
<dbReference type="STRING" id="29170.A0A368GTM5"/>
<evidence type="ECO:0000313" key="1">
    <source>
        <dbReference type="EMBL" id="RCN47736.1"/>
    </source>
</evidence>